<name>A0A0K9F3G6_9BACI</name>
<comment type="caution">
    <text evidence="4">The sequence shown here is derived from an EMBL/GenBank/DDBJ whole genome shotgun (WGS) entry which is preliminary data.</text>
</comment>
<feature type="DNA-binding region" description="H-T-H motif" evidence="2">
    <location>
        <begin position="29"/>
        <end position="48"/>
    </location>
</feature>
<dbReference type="GO" id="GO:0003677">
    <property type="term" value="F:DNA binding"/>
    <property type="evidence" value="ECO:0007669"/>
    <property type="project" value="UniProtKB-UniRule"/>
</dbReference>
<evidence type="ECO:0000313" key="5">
    <source>
        <dbReference type="Proteomes" id="UP000037326"/>
    </source>
</evidence>
<proteinExistence type="predicted"/>
<sequence length="189" mass="21346">MAPKERFTEEILMDCAFEMARKSGIDSINARDLAKELGCSTKPIFRLFSSMDDLKYAIYERAGNLYNEKMFRGLQESSFLGMGLAYINFAREEKKLFELLFLSNKYKISSFSDLVNDLENQGIIALISKLTGLTQTSARSLFIDIWLTTHGIATMCATNTCDLDSSEIEGILNEVYEGVKQKLLNGENK</sequence>
<dbReference type="EMBL" id="LFXJ01000010">
    <property type="protein sequence ID" value="KMY29070.1"/>
    <property type="molecule type" value="Genomic_DNA"/>
</dbReference>
<evidence type="ECO:0000313" key="4">
    <source>
        <dbReference type="EMBL" id="KMY29070.1"/>
    </source>
</evidence>
<dbReference type="PATRIC" id="fig|582475.4.peg.2708"/>
<dbReference type="GeneID" id="96600165"/>
<dbReference type="InterPro" id="IPR009057">
    <property type="entry name" value="Homeodomain-like_sf"/>
</dbReference>
<evidence type="ECO:0000259" key="3">
    <source>
        <dbReference type="PROSITE" id="PS50977"/>
    </source>
</evidence>
<dbReference type="SUPFAM" id="SSF46689">
    <property type="entry name" value="Homeodomain-like"/>
    <property type="match status" value="1"/>
</dbReference>
<organism evidence="4 5">
    <name type="scientific">Lysinibacillus xylanilyticus</name>
    <dbReference type="NCBI Taxonomy" id="582475"/>
    <lineage>
        <taxon>Bacteria</taxon>
        <taxon>Bacillati</taxon>
        <taxon>Bacillota</taxon>
        <taxon>Bacilli</taxon>
        <taxon>Bacillales</taxon>
        <taxon>Bacillaceae</taxon>
        <taxon>Lysinibacillus</taxon>
    </lineage>
</organism>
<dbReference type="PROSITE" id="PS50977">
    <property type="entry name" value="HTH_TETR_2"/>
    <property type="match status" value="1"/>
</dbReference>
<dbReference type="Proteomes" id="UP000037326">
    <property type="component" value="Unassembled WGS sequence"/>
</dbReference>
<dbReference type="InterPro" id="IPR036271">
    <property type="entry name" value="Tet_transcr_reg_TetR-rel_C_sf"/>
</dbReference>
<feature type="domain" description="HTH tetR-type" evidence="3">
    <location>
        <begin position="6"/>
        <end position="66"/>
    </location>
</feature>
<reference evidence="5" key="1">
    <citation type="submission" date="2015-07" db="EMBL/GenBank/DDBJ databases">
        <authorList>
            <consortium name="Consortium for Microbial Forensics and Genomics (microFORGE)"/>
            <person name="Knight B.M."/>
            <person name="Roberts D.P."/>
            <person name="Lin D."/>
            <person name="Hari K."/>
            <person name="Fletcher J."/>
            <person name="Melcher U."/>
            <person name="Blagden T."/>
            <person name="Winegar R.A."/>
        </authorList>
    </citation>
    <scope>NUCLEOTIDE SEQUENCE [LARGE SCALE GENOMIC DNA]</scope>
    <source>
        <strain evidence="5">DSM 23493</strain>
    </source>
</reference>
<evidence type="ECO:0000256" key="2">
    <source>
        <dbReference type="PROSITE-ProRule" id="PRU00335"/>
    </source>
</evidence>
<dbReference type="SUPFAM" id="SSF48498">
    <property type="entry name" value="Tetracyclin repressor-like, C-terminal domain"/>
    <property type="match status" value="1"/>
</dbReference>
<dbReference type="RefSeq" id="WP_049667974.1">
    <property type="nucleotide sequence ID" value="NZ_JBIVOC010000007.1"/>
</dbReference>
<gene>
    <name evidence="4" type="ORF">ACZ11_18265</name>
</gene>
<evidence type="ECO:0000256" key="1">
    <source>
        <dbReference type="ARBA" id="ARBA00023125"/>
    </source>
</evidence>
<dbReference type="InterPro" id="IPR001647">
    <property type="entry name" value="HTH_TetR"/>
</dbReference>
<dbReference type="OrthoDB" id="66596at2"/>
<protein>
    <recommendedName>
        <fullName evidence="3">HTH tetR-type domain-containing protein</fullName>
    </recommendedName>
</protein>
<dbReference type="AlphaFoldDB" id="A0A0K9F3G6"/>
<accession>A0A0K9F3G6</accession>
<keyword evidence="1 2" id="KW-0238">DNA-binding</keyword>
<dbReference type="Gene3D" id="1.10.357.10">
    <property type="entry name" value="Tetracycline Repressor, domain 2"/>
    <property type="match status" value="1"/>
</dbReference>